<dbReference type="InterPro" id="IPR013087">
    <property type="entry name" value="Znf_C2H2_type"/>
</dbReference>
<dbReference type="GO" id="GO:0005634">
    <property type="term" value="C:nucleus"/>
    <property type="evidence" value="ECO:0007669"/>
    <property type="project" value="UniProtKB-SubCell"/>
</dbReference>
<dbReference type="Pfam" id="PF00096">
    <property type="entry name" value="zf-C2H2"/>
    <property type="match status" value="1"/>
</dbReference>
<keyword evidence="2" id="KW-0479">Metal-binding</keyword>
<dbReference type="GeneID" id="100679737"/>
<evidence type="ECO:0000313" key="11">
    <source>
        <dbReference type="EnsemblMetazoa" id="XP_031783231"/>
    </source>
</evidence>
<keyword evidence="3 8" id="KW-0863">Zinc-finger</keyword>
<dbReference type="SMART" id="SM00355">
    <property type="entry name" value="ZnF_C2H2"/>
    <property type="match status" value="6"/>
</dbReference>
<protein>
    <recommendedName>
        <fullName evidence="10">C2H2-type domain-containing protein</fullName>
    </recommendedName>
</protein>
<dbReference type="KEGG" id="nvi:100679737"/>
<reference evidence="11" key="1">
    <citation type="submission" date="2021-01" db="UniProtKB">
        <authorList>
            <consortium name="EnsemblMetazoa"/>
        </authorList>
    </citation>
    <scope>IDENTIFICATION</scope>
</reference>
<dbReference type="RefSeq" id="XP_031783232.1">
    <property type="nucleotide sequence ID" value="XM_031927372.2"/>
</dbReference>
<keyword evidence="12" id="KW-1185">Reference proteome</keyword>
<feature type="domain" description="C2H2-type" evidence="10">
    <location>
        <begin position="453"/>
        <end position="483"/>
    </location>
</feature>
<organism evidence="11 12">
    <name type="scientific">Nasonia vitripennis</name>
    <name type="common">Parasitic wasp</name>
    <dbReference type="NCBI Taxonomy" id="7425"/>
    <lineage>
        <taxon>Eukaryota</taxon>
        <taxon>Metazoa</taxon>
        <taxon>Ecdysozoa</taxon>
        <taxon>Arthropoda</taxon>
        <taxon>Hexapoda</taxon>
        <taxon>Insecta</taxon>
        <taxon>Pterygota</taxon>
        <taxon>Neoptera</taxon>
        <taxon>Endopterygota</taxon>
        <taxon>Hymenoptera</taxon>
        <taxon>Apocrita</taxon>
        <taxon>Proctotrupomorpha</taxon>
        <taxon>Chalcidoidea</taxon>
        <taxon>Pteromalidae</taxon>
        <taxon>Pteromalinae</taxon>
        <taxon>Nasonia</taxon>
    </lineage>
</organism>
<dbReference type="Proteomes" id="UP000002358">
    <property type="component" value="Chromosome 3"/>
</dbReference>
<evidence type="ECO:0000256" key="6">
    <source>
        <dbReference type="ARBA" id="ARBA00023163"/>
    </source>
</evidence>
<dbReference type="PANTHER" id="PTHR46179:SF13">
    <property type="entry name" value="C2H2-TYPE DOMAIN-CONTAINING PROTEIN"/>
    <property type="match status" value="1"/>
</dbReference>
<comment type="subcellular location">
    <subcellularLocation>
        <location evidence="1">Nucleus</location>
    </subcellularLocation>
</comment>
<dbReference type="GO" id="GO:0008270">
    <property type="term" value="F:zinc ion binding"/>
    <property type="evidence" value="ECO:0007669"/>
    <property type="project" value="UniProtKB-KW"/>
</dbReference>
<dbReference type="PROSITE" id="PS00028">
    <property type="entry name" value="ZINC_FINGER_C2H2_1"/>
    <property type="match status" value="4"/>
</dbReference>
<proteinExistence type="predicted"/>
<dbReference type="RefSeq" id="XP_031783231.1">
    <property type="nucleotide sequence ID" value="XM_031927371.2"/>
</dbReference>
<evidence type="ECO:0000259" key="10">
    <source>
        <dbReference type="PROSITE" id="PS50157"/>
    </source>
</evidence>
<feature type="region of interest" description="Disordered" evidence="9">
    <location>
        <begin position="526"/>
        <end position="549"/>
    </location>
</feature>
<dbReference type="GO" id="GO:0006357">
    <property type="term" value="P:regulation of transcription by RNA polymerase II"/>
    <property type="evidence" value="ECO:0007669"/>
    <property type="project" value="TreeGrafter"/>
</dbReference>
<evidence type="ECO:0000256" key="7">
    <source>
        <dbReference type="ARBA" id="ARBA00023242"/>
    </source>
</evidence>
<evidence type="ECO:0000256" key="3">
    <source>
        <dbReference type="ARBA" id="ARBA00022771"/>
    </source>
</evidence>
<dbReference type="Gene3D" id="3.30.160.60">
    <property type="entry name" value="Classic Zinc Finger"/>
    <property type="match status" value="2"/>
</dbReference>
<feature type="region of interest" description="Disordered" evidence="9">
    <location>
        <begin position="321"/>
        <end position="350"/>
    </location>
</feature>
<keyword evidence="5" id="KW-0805">Transcription regulation</keyword>
<keyword evidence="4" id="KW-0862">Zinc</keyword>
<evidence type="ECO:0000256" key="2">
    <source>
        <dbReference type="ARBA" id="ARBA00022723"/>
    </source>
</evidence>
<feature type="compositionally biased region" description="Basic and acidic residues" evidence="9">
    <location>
        <begin position="531"/>
        <end position="549"/>
    </location>
</feature>
<dbReference type="EnsemblMetazoa" id="XM_031927372">
    <property type="protein sequence ID" value="XP_031783232"/>
    <property type="gene ID" value="LOC100679737"/>
</dbReference>
<keyword evidence="6" id="KW-0804">Transcription</keyword>
<name>A0A7M7QA06_NASVI</name>
<dbReference type="PANTHER" id="PTHR46179">
    <property type="entry name" value="ZINC FINGER PROTEIN"/>
    <property type="match status" value="1"/>
</dbReference>
<keyword evidence="7" id="KW-0539">Nucleus</keyword>
<evidence type="ECO:0000256" key="8">
    <source>
        <dbReference type="PROSITE-ProRule" id="PRU00042"/>
    </source>
</evidence>
<dbReference type="PROSITE" id="PS50157">
    <property type="entry name" value="ZINC_FINGER_C2H2_2"/>
    <property type="match status" value="3"/>
</dbReference>
<evidence type="ECO:0000313" key="12">
    <source>
        <dbReference type="Proteomes" id="UP000002358"/>
    </source>
</evidence>
<sequence>MGQGTESSEACADRPTEVSVIKFVSRNRTIEEIAPKKEIYMCKQRGCGKIFTNQEDYKSHEALESLKIRFICREPGCGEELPDPGSMWRHYLEWHNSENSAFVCPYTRCAAAHTSSESLQEHIESTHRQLPRVPTEPEIICFEGPDNVIEEDVTRVSEDGNTFDSIQNIVQEAADSGVVRKNEYSSRNEMVGSQQVEYSIKEDKRIVSTKAQQKEDFTLEQSKLRAALSHNDYQKTDETLQNRVGTKFPKNKDILITKENFYVKYEARSPVCTSENVHIDSTQDESNTVFINSDVSLTKNTNQEHRIELGNLEKVFRSGFERDSPKSEDNNTNELKNNCSDDEEYTPKKQRMSRCKQEPYKCEINGCGKTYKYISHFRHHQDSHKLITNAMNANSNKSQKPKVGKATTISFFICKMPGCGAQLSNVNTLWKHYQEIHANAKPPGPTSKCSEVYRCKITGCEMEFATSFMLYKHFNEVHTKNSMNNPSTNVKTGNGGGVLVEHMFHDDTTAQRVNFKTDLKAKHSLSLNKYPDSKDKNNQSSVVKEESGD</sequence>
<evidence type="ECO:0000256" key="1">
    <source>
        <dbReference type="ARBA" id="ARBA00004123"/>
    </source>
</evidence>
<dbReference type="InterPro" id="IPR051061">
    <property type="entry name" value="Zinc_finger_trans_reg"/>
</dbReference>
<dbReference type="InterPro" id="IPR036236">
    <property type="entry name" value="Znf_C2H2_sf"/>
</dbReference>
<dbReference type="InParanoid" id="A0A7M7QA06"/>
<dbReference type="SUPFAM" id="SSF57667">
    <property type="entry name" value="beta-beta-alpha zinc fingers"/>
    <property type="match status" value="1"/>
</dbReference>
<evidence type="ECO:0000256" key="4">
    <source>
        <dbReference type="ARBA" id="ARBA00022833"/>
    </source>
</evidence>
<dbReference type="AlphaFoldDB" id="A0A7M7QA06"/>
<evidence type="ECO:0000256" key="9">
    <source>
        <dbReference type="SAM" id="MobiDB-lite"/>
    </source>
</evidence>
<accession>A0A7M7QA06</accession>
<dbReference type="EnsemblMetazoa" id="XM_031927371">
    <property type="protein sequence ID" value="XP_031783231"/>
    <property type="gene ID" value="LOC100679737"/>
</dbReference>
<feature type="domain" description="C2H2-type" evidence="10">
    <location>
        <begin position="360"/>
        <end position="384"/>
    </location>
</feature>
<dbReference type="OrthoDB" id="427030at2759"/>
<feature type="domain" description="C2H2-type" evidence="10">
    <location>
        <begin position="412"/>
        <end position="442"/>
    </location>
</feature>
<evidence type="ECO:0000256" key="5">
    <source>
        <dbReference type="ARBA" id="ARBA00023015"/>
    </source>
</evidence>